<evidence type="ECO:0000313" key="5">
    <source>
        <dbReference type="EMBL" id="KAK1751346.1"/>
    </source>
</evidence>
<dbReference type="Proteomes" id="UP001239445">
    <property type="component" value="Unassembled WGS sequence"/>
</dbReference>
<evidence type="ECO:0000313" key="6">
    <source>
        <dbReference type="Proteomes" id="UP001239445"/>
    </source>
</evidence>
<dbReference type="GO" id="GO:0030248">
    <property type="term" value="F:cellulose binding"/>
    <property type="evidence" value="ECO:0007669"/>
    <property type="project" value="InterPro"/>
</dbReference>
<accession>A0AAJ0F1L1</accession>
<dbReference type="Pfam" id="PF00734">
    <property type="entry name" value="CBM_1"/>
    <property type="match status" value="1"/>
</dbReference>
<name>A0AAJ0F1L1_9PEZI</name>
<dbReference type="GO" id="GO:0005975">
    <property type="term" value="P:carbohydrate metabolic process"/>
    <property type="evidence" value="ECO:0007669"/>
    <property type="project" value="InterPro"/>
</dbReference>
<dbReference type="EMBL" id="MU839842">
    <property type="protein sequence ID" value="KAK1751346.1"/>
    <property type="molecule type" value="Genomic_DNA"/>
</dbReference>
<feature type="region of interest" description="Disordered" evidence="2">
    <location>
        <begin position="81"/>
        <end position="107"/>
    </location>
</feature>
<keyword evidence="6" id="KW-1185">Reference proteome</keyword>
<feature type="domain" description="CBM1" evidence="4">
    <location>
        <begin position="18"/>
        <end position="54"/>
    </location>
</feature>
<reference evidence="5" key="1">
    <citation type="submission" date="2023-06" db="EMBL/GenBank/DDBJ databases">
        <title>Genome-scale phylogeny and comparative genomics of the fungal order Sordariales.</title>
        <authorList>
            <consortium name="Lawrence Berkeley National Laboratory"/>
            <person name="Hensen N."/>
            <person name="Bonometti L."/>
            <person name="Westerberg I."/>
            <person name="Brannstrom I.O."/>
            <person name="Guillou S."/>
            <person name="Cros-Aarteil S."/>
            <person name="Calhoun S."/>
            <person name="Haridas S."/>
            <person name="Kuo A."/>
            <person name="Mondo S."/>
            <person name="Pangilinan J."/>
            <person name="Riley R."/>
            <person name="Labutti K."/>
            <person name="Andreopoulos B."/>
            <person name="Lipzen A."/>
            <person name="Chen C."/>
            <person name="Yanf M."/>
            <person name="Daum C."/>
            <person name="Ng V."/>
            <person name="Clum A."/>
            <person name="Steindorff A."/>
            <person name="Ohm R."/>
            <person name="Martin F."/>
            <person name="Silar P."/>
            <person name="Natvig D."/>
            <person name="Lalanne C."/>
            <person name="Gautier V."/>
            <person name="Ament-Velasquez S.L."/>
            <person name="Kruys A."/>
            <person name="Hutchinson M.I."/>
            <person name="Powell A.J."/>
            <person name="Barry K."/>
            <person name="Miller A.N."/>
            <person name="Grigoriev I.V."/>
            <person name="Debuchy R."/>
            <person name="Gladieux P."/>
            <person name="Thoren M.H."/>
            <person name="Johannesson H."/>
        </authorList>
    </citation>
    <scope>NUCLEOTIDE SEQUENCE</scope>
    <source>
        <strain evidence="5">PSN4</strain>
    </source>
</reference>
<dbReference type="SMART" id="SM00236">
    <property type="entry name" value="fCBD"/>
    <property type="match status" value="1"/>
</dbReference>
<dbReference type="GO" id="GO:0005576">
    <property type="term" value="C:extracellular region"/>
    <property type="evidence" value="ECO:0007669"/>
    <property type="project" value="InterPro"/>
</dbReference>
<protein>
    <recommendedName>
        <fullName evidence="4">CBM1 domain-containing protein</fullName>
    </recommendedName>
</protein>
<evidence type="ECO:0000256" key="2">
    <source>
        <dbReference type="SAM" id="MobiDB-lite"/>
    </source>
</evidence>
<evidence type="ECO:0000256" key="1">
    <source>
        <dbReference type="ARBA" id="ARBA00022729"/>
    </source>
</evidence>
<proteinExistence type="predicted"/>
<dbReference type="PROSITE" id="PS51164">
    <property type="entry name" value="CBM1_2"/>
    <property type="match status" value="1"/>
</dbReference>
<dbReference type="PROSITE" id="PS00562">
    <property type="entry name" value="CBM1_1"/>
    <property type="match status" value="1"/>
</dbReference>
<comment type="caution">
    <text evidence="5">The sequence shown here is derived from an EMBL/GenBank/DDBJ whole genome shotgun (WGS) entry which is preliminary data.</text>
</comment>
<evidence type="ECO:0000256" key="3">
    <source>
        <dbReference type="SAM" id="SignalP"/>
    </source>
</evidence>
<sequence>MRAVSLLSLAAAAAVAQDTVGPWGQCGGWQWVGPTKCGQGYTCIYVNDWYSQCIPGVASTTTTSSVTSTTTTSMTTMKTITTPSAPVTSTIPTTSADSSPTPGTPTPTTLENGWFWIRAVATPYYRSYLQAAPTATAAPIPAVLSKNTGAGQFNVISGQLVYNRFGAGKQQYMHVENPADKTQRKLRTWFDATPNDYGAFAFQGDTLIWTVADITRPNAAAWLVCEGDMLFVNTGAFLYNTPAGCFDHTIHSYGGSKADV</sequence>
<evidence type="ECO:0000259" key="4">
    <source>
        <dbReference type="PROSITE" id="PS51164"/>
    </source>
</evidence>
<organism evidence="5 6">
    <name type="scientific">Echria macrotheca</name>
    <dbReference type="NCBI Taxonomy" id="438768"/>
    <lineage>
        <taxon>Eukaryota</taxon>
        <taxon>Fungi</taxon>
        <taxon>Dikarya</taxon>
        <taxon>Ascomycota</taxon>
        <taxon>Pezizomycotina</taxon>
        <taxon>Sordariomycetes</taxon>
        <taxon>Sordariomycetidae</taxon>
        <taxon>Sordariales</taxon>
        <taxon>Schizotheciaceae</taxon>
        <taxon>Echria</taxon>
    </lineage>
</organism>
<keyword evidence="1 3" id="KW-0732">Signal</keyword>
<feature type="chain" id="PRO_5042602719" description="CBM1 domain-containing protein" evidence="3">
    <location>
        <begin position="17"/>
        <end position="260"/>
    </location>
</feature>
<feature type="signal peptide" evidence="3">
    <location>
        <begin position="1"/>
        <end position="16"/>
    </location>
</feature>
<dbReference type="AlphaFoldDB" id="A0AAJ0F1L1"/>
<gene>
    <name evidence="5" type="ORF">QBC47DRAFT_434299</name>
</gene>
<dbReference type="InterPro" id="IPR000254">
    <property type="entry name" value="CBD"/>
</dbReference>
<dbReference type="SUPFAM" id="SSF57180">
    <property type="entry name" value="Cellulose-binding domain"/>
    <property type="match status" value="1"/>
</dbReference>
<dbReference type="InterPro" id="IPR035971">
    <property type="entry name" value="CBD_sf"/>
</dbReference>